<evidence type="ECO:0000256" key="2">
    <source>
        <dbReference type="ARBA" id="ARBA00022737"/>
    </source>
</evidence>
<dbReference type="InterPro" id="IPR050505">
    <property type="entry name" value="WDR55/POC1"/>
</dbReference>
<sequence length="481" mass="52509">MRKIEELYCTESKTDRCEFVSDNICFLSCSDDTLVRSTFQAPTSILTDVFKIERQPKFHISSFDVNSSGDLAIAATTNKEISIFETKTGLIRRRLTPNEAETTKAKFFPSGLVAMTAGIDMQLKIWCCVTSKLATTLKPGKAGSTVENCDLTSEPGGHTTAITDFDFIGLGRNVVSTDRLGYVRLWDVPTSCCYRSVHLGKGFSINGTFSNCIATSNLNAKSFCQDLMEDTNVPLLETSQNLCPFDVASRLIAVGTTQGLNILDPLSKSTSAFKVIPDLGPKEISSISFVHHSPEKKMSKETINLDDSQGSSSCGESIGEESPIKSSDFLQTNCEILIASGSAGGRVNIWDLRFPSTPTWSFGGENKALSSSVEHLKLFKWPLFDQMHSALKLGLIQGTKHGSVFVHNIKPQQSPTAHCLQLTGVDCEPISGLALVPMPMNEYSKPLQNSLGVWTGSCRGVFRHYDRLAVDTAFIQPLLAL</sequence>
<dbReference type="Pfam" id="PF00400">
    <property type="entry name" value="WD40"/>
    <property type="match status" value="1"/>
</dbReference>
<dbReference type="InterPro" id="IPR001680">
    <property type="entry name" value="WD40_rpt"/>
</dbReference>
<dbReference type="SUPFAM" id="SSF50978">
    <property type="entry name" value="WD40 repeat-like"/>
    <property type="match status" value="1"/>
</dbReference>
<keyword evidence="4" id="KW-1185">Reference proteome</keyword>
<proteinExistence type="predicted"/>
<evidence type="ECO:0000313" key="3">
    <source>
        <dbReference type="EMBL" id="KAL3318464.1"/>
    </source>
</evidence>
<dbReference type="PANTHER" id="PTHR44019:SF8">
    <property type="entry name" value="POC1 CENTRIOLAR PROTEIN HOMOLOG"/>
    <property type="match status" value="1"/>
</dbReference>
<organism evidence="3 4">
    <name type="scientific">Cichlidogyrus casuarinus</name>
    <dbReference type="NCBI Taxonomy" id="1844966"/>
    <lineage>
        <taxon>Eukaryota</taxon>
        <taxon>Metazoa</taxon>
        <taxon>Spiralia</taxon>
        <taxon>Lophotrochozoa</taxon>
        <taxon>Platyhelminthes</taxon>
        <taxon>Monogenea</taxon>
        <taxon>Monopisthocotylea</taxon>
        <taxon>Dactylogyridea</taxon>
        <taxon>Ancyrocephalidae</taxon>
        <taxon>Cichlidogyrus</taxon>
    </lineage>
</organism>
<keyword evidence="1" id="KW-0853">WD repeat</keyword>
<dbReference type="PANTHER" id="PTHR44019">
    <property type="entry name" value="WD REPEAT-CONTAINING PROTEIN 55"/>
    <property type="match status" value="1"/>
</dbReference>
<dbReference type="Gene3D" id="2.130.10.10">
    <property type="entry name" value="YVTN repeat-like/Quinoprotein amine dehydrogenase"/>
    <property type="match status" value="2"/>
</dbReference>
<dbReference type="InterPro" id="IPR036322">
    <property type="entry name" value="WD40_repeat_dom_sf"/>
</dbReference>
<reference evidence="3 4" key="1">
    <citation type="submission" date="2024-11" db="EMBL/GenBank/DDBJ databases">
        <title>Adaptive evolution of stress response genes in parasites aligns with host niche diversity.</title>
        <authorList>
            <person name="Hahn C."/>
            <person name="Resl P."/>
        </authorList>
    </citation>
    <scope>NUCLEOTIDE SEQUENCE [LARGE SCALE GENOMIC DNA]</scope>
    <source>
        <strain evidence="3">EGGRZ-B1_66</strain>
        <tissue evidence="3">Body</tissue>
    </source>
</reference>
<protein>
    <submittedName>
        <fullName evidence="3">Proteasomal ATPase-associated factor 1</fullName>
    </submittedName>
</protein>
<keyword evidence="2" id="KW-0677">Repeat</keyword>
<accession>A0ABD2QG03</accession>
<dbReference type="AlphaFoldDB" id="A0ABD2QG03"/>
<gene>
    <name evidence="3" type="primary">PAAF1</name>
    <name evidence="3" type="ORF">Ciccas_002876</name>
</gene>
<dbReference type="EMBL" id="JBJKFK010000241">
    <property type="protein sequence ID" value="KAL3318464.1"/>
    <property type="molecule type" value="Genomic_DNA"/>
</dbReference>
<evidence type="ECO:0000313" key="4">
    <source>
        <dbReference type="Proteomes" id="UP001626550"/>
    </source>
</evidence>
<name>A0ABD2QG03_9PLAT</name>
<evidence type="ECO:0000256" key="1">
    <source>
        <dbReference type="ARBA" id="ARBA00022574"/>
    </source>
</evidence>
<dbReference type="InterPro" id="IPR015943">
    <property type="entry name" value="WD40/YVTN_repeat-like_dom_sf"/>
</dbReference>
<comment type="caution">
    <text evidence="3">The sequence shown here is derived from an EMBL/GenBank/DDBJ whole genome shotgun (WGS) entry which is preliminary data.</text>
</comment>
<dbReference type="Proteomes" id="UP001626550">
    <property type="component" value="Unassembled WGS sequence"/>
</dbReference>
<dbReference type="SMART" id="SM00320">
    <property type="entry name" value="WD40"/>
    <property type="match status" value="4"/>
</dbReference>